<accession>A0A8W7PNL1</accession>
<proteinExistence type="predicted"/>
<reference evidence="2" key="1">
    <citation type="submission" date="2022-08" db="UniProtKB">
        <authorList>
            <consortium name="EnsemblMetazoa"/>
        </authorList>
    </citation>
    <scope>IDENTIFICATION</scope>
</reference>
<feature type="compositionally biased region" description="Basic and acidic residues" evidence="1">
    <location>
        <begin position="73"/>
        <end position="83"/>
    </location>
</feature>
<evidence type="ECO:0000313" key="2">
    <source>
        <dbReference type="EnsemblMetazoa" id="ACOM035052-PA.1"/>
    </source>
</evidence>
<organism evidence="2">
    <name type="scientific">Anopheles coluzzii</name>
    <name type="common">African malaria mosquito</name>
    <dbReference type="NCBI Taxonomy" id="1518534"/>
    <lineage>
        <taxon>Eukaryota</taxon>
        <taxon>Metazoa</taxon>
        <taxon>Ecdysozoa</taxon>
        <taxon>Arthropoda</taxon>
        <taxon>Hexapoda</taxon>
        <taxon>Insecta</taxon>
        <taxon>Pterygota</taxon>
        <taxon>Neoptera</taxon>
        <taxon>Endopterygota</taxon>
        <taxon>Diptera</taxon>
        <taxon>Nematocera</taxon>
        <taxon>Culicoidea</taxon>
        <taxon>Culicidae</taxon>
        <taxon>Anophelinae</taxon>
        <taxon>Anopheles</taxon>
    </lineage>
</organism>
<dbReference type="AlphaFoldDB" id="A0A8W7PNL1"/>
<sequence>MFVPDDACSVAVAAKKTAISAEEAGERTTYARYQPSDARDLTGSSMVLDDILVLPIANHHGIENLGPQYGDTPDDRHHDDHGLSRPHPAVRLHPMPGSRGHTGVPATAVSLNDGHTTMATRDVTVEEDRREKNHSLNTAHQMRTASHHHYHTAPNSVAWRFSFLNEPRPWVLWVR</sequence>
<dbReference type="Proteomes" id="UP000075882">
    <property type="component" value="Unassembled WGS sequence"/>
</dbReference>
<feature type="region of interest" description="Disordered" evidence="1">
    <location>
        <begin position="64"/>
        <end position="89"/>
    </location>
</feature>
<evidence type="ECO:0000256" key="1">
    <source>
        <dbReference type="SAM" id="MobiDB-lite"/>
    </source>
</evidence>
<dbReference type="EnsemblMetazoa" id="ACOM035052-RA">
    <property type="protein sequence ID" value="ACOM035052-PA.1"/>
    <property type="gene ID" value="ACOM035052"/>
</dbReference>
<protein>
    <submittedName>
        <fullName evidence="2">Uncharacterized protein</fullName>
    </submittedName>
</protein>
<name>A0A8W7PNL1_ANOCL</name>